<keyword evidence="4" id="KW-1185">Reference proteome</keyword>
<evidence type="ECO:0000256" key="1">
    <source>
        <dbReference type="ARBA" id="ARBA00007689"/>
    </source>
</evidence>
<proteinExistence type="inferred from homology"/>
<protein>
    <submittedName>
        <fullName evidence="3">YciI family protein</fullName>
    </submittedName>
</protein>
<comment type="caution">
    <text evidence="3">The sequence shown here is derived from an EMBL/GenBank/DDBJ whole genome shotgun (WGS) entry which is preliminary data.</text>
</comment>
<sequence length="122" mass="13300">MGESTQAAPLNHDFSALTTNAHEDWTLFAVRFHDKPGAAELHRQLLQAHLEWVAAHQDVVRAAGSLRESPEATPVGGLWVLRAPDKAAVEALIATDPFTTGGLRAGWDIFYWSKALPQAVSF</sequence>
<dbReference type="SUPFAM" id="SSF54909">
    <property type="entry name" value="Dimeric alpha+beta barrel"/>
    <property type="match status" value="1"/>
</dbReference>
<dbReference type="RefSeq" id="WP_394488929.1">
    <property type="nucleotide sequence ID" value="NZ_JBIGIA010000010.1"/>
</dbReference>
<dbReference type="InterPro" id="IPR011008">
    <property type="entry name" value="Dimeric_a/b-barrel"/>
</dbReference>
<evidence type="ECO:0000259" key="2">
    <source>
        <dbReference type="Pfam" id="PF03795"/>
    </source>
</evidence>
<evidence type="ECO:0000313" key="4">
    <source>
        <dbReference type="Proteomes" id="UP001606305"/>
    </source>
</evidence>
<organism evidence="3 4">
    <name type="scientific">Pelomonas nitida</name>
    <dbReference type="NCBI Taxonomy" id="3299027"/>
    <lineage>
        <taxon>Bacteria</taxon>
        <taxon>Pseudomonadati</taxon>
        <taxon>Pseudomonadota</taxon>
        <taxon>Betaproteobacteria</taxon>
        <taxon>Burkholderiales</taxon>
        <taxon>Sphaerotilaceae</taxon>
        <taxon>Roseateles</taxon>
    </lineage>
</organism>
<dbReference type="Gene3D" id="3.30.70.1060">
    <property type="entry name" value="Dimeric alpha+beta barrel"/>
    <property type="match status" value="1"/>
</dbReference>
<accession>A0ABW7G7Y5</accession>
<evidence type="ECO:0000313" key="3">
    <source>
        <dbReference type="EMBL" id="MFG6458076.1"/>
    </source>
</evidence>
<comment type="similarity">
    <text evidence="1">Belongs to the YciI family.</text>
</comment>
<dbReference type="EMBL" id="JBIGIA010000010">
    <property type="protein sequence ID" value="MFG6458076.1"/>
    <property type="molecule type" value="Genomic_DNA"/>
</dbReference>
<feature type="domain" description="YCII-related" evidence="2">
    <location>
        <begin position="27"/>
        <end position="112"/>
    </location>
</feature>
<name>A0ABW7G7Y5_9BURK</name>
<dbReference type="Proteomes" id="UP001606305">
    <property type="component" value="Unassembled WGS sequence"/>
</dbReference>
<dbReference type="Pfam" id="PF03795">
    <property type="entry name" value="YCII"/>
    <property type="match status" value="1"/>
</dbReference>
<gene>
    <name evidence="3" type="ORF">ACG00X_14645</name>
</gene>
<dbReference type="InterPro" id="IPR005545">
    <property type="entry name" value="YCII"/>
</dbReference>
<reference evidence="3 4" key="1">
    <citation type="submission" date="2024-09" db="EMBL/GenBank/DDBJ databases">
        <title>Novel species of the genus Pelomonas and Roseateles isolated from streams.</title>
        <authorList>
            <person name="Lu H."/>
        </authorList>
    </citation>
    <scope>NUCLEOTIDE SEQUENCE [LARGE SCALE GENOMIC DNA]</scope>
    <source>
        <strain evidence="3 4">BYS96W</strain>
    </source>
</reference>